<feature type="domain" description="Beta-ketoacyl-[acyl-carrier-protein] synthase III C-terminal" evidence="7">
    <location>
        <begin position="368"/>
        <end position="450"/>
    </location>
</feature>
<dbReference type="Gene3D" id="3.40.47.10">
    <property type="match status" value="1"/>
</dbReference>
<dbReference type="InterPro" id="IPR012392">
    <property type="entry name" value="3-ktacl-CoA_syn"/>
</dbReference>
<evidence type="ECO:0000259" key="7">
    <source>
        <dbReference type="Pfam" id="PF08541"/>
    </source>
</evidence>
<proteinExistence type="inferred from homology"/>
<comment type="caution">
    <text evidence="8">The sequence shown here is derived from an EMBL/GenBank/DDBJ whole genome shotgun (WGS) entry which is preliminary data.</text>
</comment>
<dbReference type="InterPro" id="IPR013601">
    <property type="entry name" value="FAE1_typ3_polyketide_synth"/>
</dbReference>
<dbReference type="EMBL" id="CM035417">
    <property type="protein sequence ID" value="KAH7423014.1"/>
    <property type="molecule type" value="Genomic_DNA"/>
</dbReference>
<organism evidence="8 9">
    <name type="scientific">Ceratopteris richardii</name>
    <name type="common">Triangle waterfern</name>
    <dbReference type="NCBI Taxonomy" id="49495"/>
    <lineage>
        <taxon>Eukaryota</taxon>
        <taxon>Viridiplantae</taxon>
        <taxon>Streptophyta</taxon>
        <taxon>Embryophyta</taxon>
        <taxon>Tracheophyta</taxon>
        <taxon>Polypodiopsida</taxon>
        <taxon>Polypodiidae</taxon>
        <taxon>Polypodiales</taxon>
        <taxon>Pteridineae</taxon>
        <taxon>Pteridaceae</taxon>
        <taxon>Parkerioideae</taxon>
        <taxon>Ceratopteris</taxon>
    </lineage>
</organism>
<evidence type="ECO:0000256" key="1">
    <source>
        <dbReference type="ARBA" id="ARBA00005531"/>
    </source>
</evidence>
<dbReference type="OrthoDB" id="1874809at2759"/>
<sequence length="499" mass="55325">MVMLTLFSSSRACLWALCMLIYVYALRNRALTLILPERWHQLNVCILSVLSMIAVSICIPFVLRYRGKSSCYLVDFCCTEEEGNASVTFTAFHEFLATWKSVHETNLRFMERVLHRSGIGEESYAPPRLIAKAERTSMEDARAETESLIRAAAERLLQKVGVHSKEIDILVVNSSLFNPVPSLAAYTVNALRMRSNVKSFNLAGMGCSAGLIALALASDLLRVHPDSYALVISTENITRNMYFGNADRSMMVANALFRCGCSAVLLSSKRRSRRHAKFRLMRCLRTHLGADQKAYDCVHHIEDDKGIPGVSLQFNLVEVAGNALRTHIIKLAPSILAWNELMKVLASLVKQKVLKIPGKMYEPDFKKYIDHFCIHPGGRAVVDAIGKGLKLSPSDVEPGRMALYRFGNTSSSGIWYALAYSEAKGRLKKGDKIWQIGLGSGFKCNSAVWEVLRDIDPAMCRPCNPWMSCIDRYPVTSTLEGSDNAAPLQAAASTIAVAS</sequence>
<dbReference type="EC" id="2.3.1.-" evidence="4"/>
<feature type="domain" description="FAE" evidence="6">
    <location>
        <begin position="66"/>
        <end position="353"/>
    </location>
</feature>
<dbReference type="GO" id="GO:0006633">
    <property type="term" value="P:fatty acid biosynthetic process"/>
    <property type="evidence" value="ECO:0007669"/>
    <property type="project" value="InterPro"/>
</dbReference>
<dbReference type="PANTHER" id="PTHR31561">
    <property type="entry name" value="3-KETOACYL-COA SYNTHASE"/>
    <property type="match status" value="1"/>
</dbReference>
<evidence type="ECO:0000259" key="6">
    <source>
        <dbReference type="Pfam" id="PF08392"/>
    </source>
</evidence>
<evidence type="ECO:0000256" key="2">
    <source>
        <dbReference type="ARBA" id="ARBA00022679"/>
    </source>
</evidence>
<dbReference type="Pfam" id="PF08541">
    <property type="entry name" value="ACP_syn_III_C"/>
    <property type="match status" value="1"/>
</dbReference>
<keyword evidence="2 4" id="KW-0808">Transferase</keyword>
<feature type="transmembrane region" description="Helical" evidence="5">
    <location>
        <begin position="200"/>
        <end position="218"/>
    </location>
</feature>
<reference evidence="8" key="1">
    <citation type="submission" date="2021-08" db="EMBL/GenBank/DDBJ databases">
        <title>WGS assembly of Ceratopteris richardii.</title>
        <authorList>
            <person name="Marchant D.B."/>
            <person name="Chen G."/>
            <person name="Jenkins J."/>
            <person name="Shu S."/>
            <person name="Leebens-Mack J."/>
            <person name="Grimwood J."/>
            <person name="Schmutz J."/>
            <person name="Soltis P."/>
            <person name="Soltis D."/>
            <person name="Chen Z.-H."/>
        </authorList>
    </citation>
    <scope>NUCLEOTIDE SEQUENCE</scope>
    <source>
        <strain evidence="8">Whitten #5841</strain>
        <tissue evidence="8">Leaf</tissue>
    </source>
</reference>
<dbReference type="Proteomes" id="UP000825935">
    <property type="component" value="Chromosome 12"/>
</dbReference>
<name>A0A8T2TNN6_CERRI</name>
<dbReference type="GO" id="GO:0016020">
    <property type="term" value="C:membrane"/>
    <property type="evidence" value="ECO:0007669"/>
    <property type="project" value="InterPro"/>
</dbReference>
<evidence type="ECO:0000313" key="8">
    <source>
        <dbReference type="EMBL" id="KAH7423014.1"/>
    </source>
</evidence>
<dbReference type="InterPro" id="IPR013747">
    <property type="entry name" value="ACP_syn_III_C"/>
</dbReference>
<dbReference type="PIRSF" id="PIRSF036417">
    <property type="entry name" value="3-ktacl-CoA_syn"/>
    <property type="match status" value="1"/>
</dbReference>
<evidence type="ECO:0000256" key="5">
    <source>
        <dbReference type="SAM" id="Phobius"/>
    </source>
</evidence>
<dbReference type="GO" id="GO:0016747">
    <property type="term" value="F:acyltransferase activity, transferring groups other than amino-acyl groups"/>
    <property type="evidence" value="ECO:0007669"/>
    <property type="project" value="InterPro"/>
</dbReference>
<dbReference type="InterPro" id="IPR016039">
    <property type="entry name" value="Thiolase-like"/>
</dbReference>
<protein>
    <recommendedName>
        <fullName evidence="4">3-ketoacyl-CoA synthase</fullName>
        <ecNumber evidence="4">2.3.1.-</ecNumber>
    </recommendedName>
</protein>
<dbReference type="SUPFAM" id="SSF53901">
    <property type="entry name" value="Thiolase-like"/>
    <property type="match status" value="2"/>
</dbReference>
<keyword evidence="5" id="KW-0472">Membrane</keyword>
<dbReference type="OMA" id="HEFLATW"/>
<keyword evidence="5" id="KW-0812">Transmembrane</keyword>
<keyword evidence="3 4" id="KW-0012">Acyltransferase</keyword>
<gene>
    <name evidence="8" type="ORF">KP509_12G035400</name>
</gene>
<dbReference type="AlphaFoldDB" id="A0A8T2TNN6"/>
<keyword evidence="5" id="KW-1133">Transmembrane helix</keyword>
<keyword evidence="9" id="KW-1185">Reference proteome</keyword>
<comment type="pathway">
    <text evidence="4">Lipid metabolism; fatty acid biosynthesis.</text>
</comment>
<dbReference type="CDD" id="cd00831">
    <property type="entry name" value="CHS_like"/>
    <property type="match status" value="1"/>
</dbReference>
<comment type="similarity">
    <text evidence="1 4">Belongs to the thiolase-like superfamily. Chalcone/stilbene synthases family.</text>
</comment>
<evidence type="ECO:0000256" key="3">
    <source>
        <dbReference type="ARBA" id="ARBA00023315"/>
    </source>
</evidence>
<dbReference type="Pfam" id="PF08392">
    <property type="entry name" value="FAE1_CUT1_RppA"/>
    <property type="match status" value="1"/>
</dbReference>
<evidence type="ECO:0000313" key="9">
    <source>
        <dbReference type="Proteomes" id="UP000825935"/>
    </source>
</evidence>
<feature type="transmembrane region" description="Helical" evidence="5">
    <location>
        <begin position="41"/>
        <end position="63"/>
    </location>
</feature>
<evidence type="ECO:0000256" key="4">
    <source>
        <dbReference type="PIRNR" id="PIRNR036417"/>
    </source>
</evidence>
<accession>A0A8T2TNN6</accession>